<feature type="domain" description="PDZ" evidence="6">
    <location>
        <begin position="173"/>
        <end position="240"/>
    </location>
</feature>
<keyword evidence="4" id="KW-0720">Serine protease</keyword>
<evidence type="ECO:0000256" key="4">
    <source>
        <dbReference type="ARBA" id="ARBA00022825"/>
    </source>
</evidence>
<organism evidence="7 8">
    <name type="scientific">Caenispirillum salinarum AK4</name>
    <dbReference type="NCBI Taxonomy" id="1238182"/>
    <lineage>
        <taxon>Bacteria</taxon>
        <taxon>Pseudomonadati</taxon>
        <taxon>Pseudomonadota</taxon>
        <taxon>Alphaproteobacteria</taxon>
        <taxon>Rhodospirillales</taxon>
        <taxon>Novispirillaceae</taxon>
        <taxon>Caenispirillum</taxon>
    </lineage>
</organism>
<dbReference type="Gene3D" id="3.30.750.44">
    <property type="match status" value="1"/>
</dbReference>
<comment type="caution">
    <text evidence="7">The sequence shown here is derived from an EMBL/GenBank/DDBJ whole genome shotgun (WGS) entry which is preliminary data.</text>
</comment>
<evidence type="ECO:0000313" key="7">
    <source>
        <dbReference type="EMBL" id="EKV30072.1"/>
    </source>
</evidence>
<dbReference type="SMART" id="SM00228">
    <property type="entry name" value="PDZ"/>
    <property type="match status" value="1"/>
</dbReference>
<dbReference type="Pfam" id="PF03572">
    <property type="entry name" value="Peptidase_S41"/>
    <property type="match status" value="1"/>
</dbReference>
<dbReference type="PANTHER" id="PTHR32060">
    <property type="entry name" value="TAIL-SPECIFIC PROTEASE"/>
    <property type="match status" value="1"/>
</dbReference>
<dbReference type="eggNOG" id="COG0793">
    <property type="taxonomic scope" value="Bacteria"/>
</dbReference>
<feature type="signal peptide" evidence="5">
    <location>
        <begin position="1"/>
        <end position="26"/>
    </location>
</feature>
<proteinExistence type="inferred from homology"/>
<dbReference type="RefSeq" id="WP_009540813.1">
    <property type="nucleotide sequence ID" value="NZ_ANHY01000010.1"/>
</dbReference>
<comment type="similarity">
    <text evidence="1">Belongs to the peptidase S41A family.</text>
</comment>
<dbReference type="InterPro" id="IPR036034">
    <property type="entry name" value="PDZ_sf"/>
</dbReference>
<dbReference type="SMART" id="SM00245">
    <property type="entry name" value="TSPc"/>
    <property type="match status" value="1"/>
</dbReference>
<evidence type="ECO:0000256" key="3">
    <source>
        <dbReference type="ARBA" id="ARBA00022801"/>
    </source>
</evidence>
<gene>
    <name evidence="7" type="ORF">C882_0153</name>
</gene>
<dbReference type="GO" id="GO:0030288">
    <property type="term" value="C:outer membrane-bounded periplasmic space"/>
    <property type="evidence" value="ECO:0007669"/>
    <property type="project" value="TreeGrafter"/>
</dbReference>
<dbReference type="Gene3D" id="2.30.42.10">
    <property type="match status" value="1"/>
</dbReference>
<dbReference type="PANTHER" id="PTHR32060:SF30">
    <property type="entry name" value="CARBOXY-TERMINAL PROCESSING PROTEASE CTPA"/>
    <property type="match status" value="1"/>
</dbReference>
<dbReference type="InterPro" id="IPR001478">
    <property type="entry name" value="PDZ"/>
</dbReference>
<keyword evidence="5" id="KW-0732">Signal</keyword>
<evidence type="ECO:0000256" key="1">
    <source>
        <dbReference type="ARBA" id="ARBA00009179"/>
    </source>
</evidence>
<dbReference type="OrthoDB" id="9812068at2"/>
<accession>K9GXU0</accession>
<dbReference type="Proteomes" id="UP000009881">
    <property type="component" value="Unassembled WGS sequence"/>
</dbReference>
<dbReference type="GO" id="GO:0007165">
    <property type="term" value="P:signal transduction"/>
    <property type="evidence" value="ECO:0007669"/>
    <property type="project" value="TreeGrafter"/>
</dbReference>
<evidence type="ECO:0000256" key="2">
    <source>
        <dbReference type="ARBA" id="ARBA00022670"/>
    </source>
</evidence>
<dbReference type="InterPro" id="IPR004447">
    <property type="entry name" value="Peptidase_S41A"/>
</dbReference>
<name>K9GXU0_9PROT</name>
<dbReference type="InterPro" id="IPR041489">
    <property type="entry name" value="PDZ_6"/>
</dbReference>
<dbReference type="PROSITE" id="PS50106">
    <property type="entry name" value="PDZ"/>
    <property type="match status" value="1"/>
</dbReference>
<feature type="chain" id="PRO_5003929695" evidence="5">
    <location>
        <begin position="27"/>
        <end position="533"/>
    </location>
</feature>
<keyword evidence="2 7" id="KW-0645">Protease</keyword>
<dbReference type="GO" id="GO:0006508">
    <property type="term" value="P:proteolysis"/>
    <property type="evidence" value="ECO:0007669"/>
    <property type="project" value="UniProtKB-KW"/>
</dbReference>
<sequence>MVRSSLFAGLALGLAAVLPTGVPATAAAPAAPAAATPAPVAPFATEDADFGQTATLLRRGFQAIHDRAIEPRSIPELAVAGLDGLSTIDPAVSVAVKDGAALLSVDGLEVLGAPLPEDEIARTWAGMVAVVAREMRHHSTALAAADLEAIHEAIMDAALEGMDAHSRYDSPGDAEKQRSRRNGFSGIGVRYVRDGGPIRIKEVMAEGPSDGLLRPGDLITHADGAALADLELAEMSRRLRGPRHTEVALTVVRADGPARNVTIVRDKVVPPSVEAEVRDGVAVVRVRRFNIATTASVRDAVADALAADPRLAGAVLDLRGNPGGLLDQAYGVADLFLEGGPIVSTRGRHPGSLQAYTAGPGDLLKGRPLVVLVDGRSASSSEILAAALKDSGRAMLVGTNSYGKGTVQTIVRLPNQGELKLTWSRFHSPAGYAIQGLGVMPSLCLSGVAEPLEDADAGGFIPATAMTASIGTPVAEAVEARWETVPLDAEAERETLREACARENRTGMDTDIDVALGLIRDASVQTQHATLEP</sequence>
<dbReference type="GO" id="GO:0008236">
    <property type="term" value="F:serine-type peptidase activity"/>
    <property type="evidence" value="ECO:0007669"/>
    <property type="project" value="UniProtKB-KW"/>
</dbReference>
<dbReference type="SUPFAM" id="SSF52096">
    <property type="entry name" value="ClpP/crotonase"/>
    <property type="match status" value="1"/>
</dbReference>
<dbReference type="STRING" id="1238182.C882_0153"/>
<dbReference type="AlphaFoldDB" id="K9GXU0"/>
<dbReference type="InterPro" id="IPR005151">
    <property type="entry name" value="Tail-specific_protease"/>
</dbReference>
<keyword evidence="8" id="KW-1185">Reference proteome</keyword>
<dbReference type="SUPFAM" id="SSF50156">
    <property type="entry name" value="PDZ domain-like"/>
    <property type="match status" value="1"/>
</dbReference>
<keyword evidence="3" id="KW-0378">Hydrolase</keyword>
<dbReference type="InterPro" id="IPR029045">
    <property type="entry name" value="ClpP/crotonase-like_dom_sf"/>
</dbReference>
<dbReference type="CDD" id="cd07560">
    <property type="entry name" value="Peptidase_S41_CPP"/>
    <property type="match status" value="1"/>
</dbReference>
<protein>
    <submittedName>
        <fullName evidence="7">Carboxyl-terminal protease family protein</fullName>
    </submittedName>
</protein>
<dbReference type="Pfam" id="PF17820">
    <property type="entry name" value="PDZ_6"/>
    <property type="match status" value="1"/>
</dbReference>
<evidence type="ECO:0000256" key="5">
    <source>
        <dbReference type="SAM" id="SignalP"/>
    </source>
</evidence>
<reference evidence="7 8" key="1">
    <citation type="journal article" date="2013" name="Genome Announc.">
        <title>Draft Genome Sequence of an Alphaproteobacterium, Caenispirillum salinarum AK4(T), Isolated from a Solar Saltern.</title>
        <authorList>
            <person name="Khatri I."/>
            <person name="Singh A."/>
            <person name="Korpole S."/>
            <person name="Pinnaka A.K."/>
            <person name="Subramanian S."/>
        </authorList>
    </citation>
    <scope>NUCLEOTIDE SEQUENCE [LARGE SCALE GENOMIC DNA]</scope>
    <source>
        <strain evidence="7 8">AK4</strain>
    </source>
</reference>
<dbReference type="EMBL" id="ANHY01000010">
    <property type="protein sequence ID" value="EKV30072.1"/>
    <property type="molecule type" value="Genomic_DNA"/>
</dbReference>
<evidence type="ECO:0000313" key="8">
    <source>
        <dbReference type="Proteomes" id="UP000009881"/>
    </source>
</evidence>
<evidence type="ECO:0000259" key="6">
    <source>
        <dbReference type="PROSITE" id="PS50106"/>
    </source>
</evidence>
<dbReference type="Gene3D" id="3.90.226.10">
    <property type="entry name" value="2-enoyl-CoA Hydratase, Chain A, domain 1"/>
    <property type="match status" value="1"/>
</dbReference>
<dbReference type="GO" id="GO:0004175">
    <property type="term" value="F:endopeptidase activity"/>
    <property type="evidence" value="ECO:0007669"/>
    <property type="project" value="TreeGrafter"/>
</dbReference>